<gene>
    <name evidence="3" type="ORF">CELE_W03F9.2</name>
    <name evidence="3 5" type="ORF">W03F9.2</name>
</gene>
<feature type="compositionally biased region" description="Basic and acidic residues" evidence="1">
    <location>
        <begin position="192"/>
        <end position="202"/>
    </location>
</feature>
<dbReference type="EMBL" id="BX284605">
    <property type="protein sequence ID" value="CCD74275.1"/>
    <property type="molecule type" value="Genomic_DNA"/>
</dbReference>
<dbReference type="Bgee" id="WBGene00021000">
    <property type="expression patterns" value="Expressed in embryo and 4 other cell types or tissues"/>
</dbReference>
<evidence type="ECO:0000256" key="1">
    <source>
        <dbReference type="SAM" id="MobiDB-lite"/>
    </source>
</evidence>
<sequence>MTEPSTSGAQDHDDYLVTLSSPQRQCTIRVVQPASALKRKLPTSSVPEFNPDSYGESIPENAPRPVCETCSVAWSTWAAYEFHMLQTHIIYRPFRCSGCRNLNFHTEDEGKHHLEHFHGGKPGSFQLIKQTDFAKENQLIECLENAKTTEQLGISKERLENGLKMIEKLQKIKFKAVKVHLPCCLRHEMISKHTETEKEAPPQEKSVTNAQKPGNPALLSLESRNYDYEQQDTVGI</sequence>
<protein>
    <submittedName>
        <fullName evidence="3">C2H2-type domain-containing protein</fullName>
    </submittedName>
</protein>
<dbReference type="HOGENOM" id="CLU_099991_0_0_1"/>
<dbReference type="KEGG" id="cel:CELE_W03F9.2"/>
<reference evidence="3 4" key="1">
    <citation type="journal article" date="1998" name="Science">
        <title>Genome sequence of the nematode C. elegans: a platform for investigating biology.</title>
        <authorList>
            <consortium name="The C. elegans sequencing consortium"/>
            <person name="Sulson J.E."/>
            <person name="Waterston R."/>
        </authorList>
    </citation>
    <scope>NUCLEOTIDE SEQUENCE [LARGE SCALE GENOMIC DNA]</scope>
    <source>
        <strain evidence="3 4">Bristol N2</strain>
    </source>
</reference>
<proteinExistence type="evidence at protein level"/>
<dbReference type="CTD" id="178541"/>
<feature type="domain" description="C2H2-type" evidence="2">
    <location>
        <begin position="67"/>
        <end position="88"/>
    </location>
</feature>
<dbReference type="IntAct" id="H2L0N7">
    <property type="interactions" value="5"/>
</dbReference>
<dbReference type="AGR" id="WB:WBGene00021000"/>
<dbReference type="FunCoup" id="H2L0N7">
    <property type="interactions" value="628"/>
</dbReference>
<comment type="interaction">
    <interactant intactId="EBI-2420236">
        <id>H2L0N7</id>
    </interactant>
    <interactant intactId="EBI-317795">
        <id>O02289</id>
        <label>gla-3</label>
    </interactant>
    <organismsDiffer>false</organismsDiffer>
    <experiments>3</experiments>
</comment>
<dbReference type="Proteomes" id="UP000001940">
    <property type="component" value="Chromosome V"/>
</dbReference>
<dbReference type="STRING" id="6239.W03F9.2a.1"/>
<name>H2L0N7_CAEEL</name>
<dbReference type="GeneID" id="178541"/>
<dbReference type="OrthoDB" id="5861583at2759"/>
<dbReference type="OMA" id="YRCAGCK"/>
<organism evidence="3 4">
    <name type="scientific">Caenorhabditis elegans</name>
    <dbReference type="NCBI Taxonomy" id="6239"/>
    <lineage>
        <taxon>Eukaryota</taxon>
        <taxon>Metazoa</taxon>
        <taxon>Ecdysozoa</taxon>
        <taxon>Nematoda</taxon>
        <taxon>Chromadorea</taxon>
        <taxon>Rhabditida</taxon>
        <taxon>Rhabditina</taxon>
        <taxon>Rhabditomorpha</taxon>
        <taxon>Rhabditoidea</taxon>
        <taxon>Rhabditidae</taxon>
        <taxon>Peloderinae</taxon>
        <taxon>Caenorhabditis</taxon>
    </lineage>
</organism>
<dbReference type="WormBase" id="W03F9.2a">
    <property type="protein sequence ID" value="CE14526"/>
    <property type="gene ID" value="WBGene00021000"/>
</dbReference>
<dbReference type="eggNOG" id="ENOG502THTN">
    <property type="taxonomic scope" value="Eukaryota"/>
</dbReference>
<dbReference type="InterPro" id="IPR013087">
    <property type="entry name" value="Znf_C2H2_type"/>
</dbReference>
<evidence type="ECO:0000313" key="3">
    <source>
        <dbReference type="EMBL" id="CCD74275.1"/>
    </source>
</evidence>
<feature type="region of interest" description="Disordered" evidence="1">
    <location>
        <begin position="192"/>
        <end position="236"/>
    </location>
</feature>
<dbReference type="PaxDb" id="6239-W03F9.2a"/>
<evidence type="ECO:0000259" key="2">
    <source>
        <dbReference type="PROSITE" id="PS00028"/>
    </source>
</evidence>
<dbReference type="InParanoid" id="H2L0N7"/>
<dbReference type="AlphaFoldDB" id="H2L0N7"/>
<evidence type="ECO:0000313" key="4">
    <source>
        <dbReference type="Proteomes" id="UP000001940"/>
    </source>
</evidence>
<dbReference type="PROSITE" id="PS00028">
    <property type="entry name" value="ZINC_FINGER_C2H2_1"/>
    <property type="match status" value="1"/>
</dbReference>
<evidence type="ECO:0000313" key="5">
    <source>
        <dbReference type="WormBase" id="W03F9.2a"/>
    </source>
</evidence>
<dbReference type="RefSeq" id="NP_503139.1">
    <property type="nucleotide sequence ID" value="NM_070738.3"/>
</dbReference>
<keyword evidence="4" id="KW-1185">Reference proteome</keyword>
<accession>H2L0N7</accession>